<feature type="non-terminal residue" evidence="2">
    <location>
        <position position="1"/>
    </location>
</feature>
<dbReference type="PANTHER" id="PTHR19446">
    <property type="entry name" value="REVERSE TRANSCRIPTASES"/>
    <property type="match status" value="1"/>
</dbReference>
<dbReference type="AlphaFoldDB" id="Q4VZU4"/>
<feature type="domain" description="Reverse transcriptase" evidence="1">
    <location>
        <begin position="1"/>
        <end position="134"/>
    </location>
</feature>
<keyword evidence="2" id="KW-0695">RNA-directed DNA polymerase</keyword>
<dbReference type="InterPro" id="IPR043502">
    <property type="entry name" value="DNA/RNA_pol_sf"/>
</dbReference>
<dbReference type="PROSITE" id="PS50878">
    <property type="entry name" value="RT_POL"/>
    <property type="match status" value="1"/>
</dbReference>
<evidence type="ECO:0000313" key="2">
    <source>
        <dbReference type="EMBL" id="CAI96717.1"/>
    </source>
</evidence>
<protein>
    <submittedName>
        <fullName evidence="2">Putative reverse transcriptase</fullName>
    </submittedName>
</protein>
<feature type="non-terminal residue" evidence="2">
    <location>
        <position position="134"/>
    </location>
</feature>
<sequence length="134" mass="15136">SYRPISLLSCLGKIFEKLLESRMALHTFNNNIIPKSQFGFRPSLSTTHQLHRVTNNIVHNRCNRKSTGLALLDTEKAFDSIWHQGLLSKLIKLNFPSYLINIVNSFISNRQNKVHILNSTSSTYTPKAGVPQGS</sequence>
<keyword evidence="2" id="KW-0548">Nucleotidyltransferase</keyword>
<reference evidence="2" key="2">
    <citation type="journal article" name="Mol. Biol. Evol.">
        <title>The origin and evolution of mosquito APE retroposons.</title>
        <authorList>
            <person name="Crainey J.L."/>
            <person name="Garvey C.F."/>
            <person name="Malcolm C.A."/>
        </authorList>
    </citation>
    <scope>NUCLEOTIDE SEQUENCE</scope>
</reference>
<accession>Q4VZU4</accession>
<dbReference type="Pfam" id="PF00078">
    <property type="entry name" value="RVT_1"/>
    <property type="match status" value="1"/>
</dbReference>
<keyword evidence="2" id="KW-0808">Transferase</keyword>
<dbReference type="GO" id="GO:0003964">
    <property type="term" value="F:RNA-directed DNA polymerase activity"/>
    <property type="evidence" value="ECO:0007669"/>
    <property type="project" value="UniProtKB-KW"/>
</dbReference>
<proteinExistence type="predicted"/>
<evidence type="ECO:0000259" key="1">
    <source>
        <dbReference type="PROSITE" id="PS50878"/>
    </source>
</evidence>
<dbReference type="EMBL" id="AJ970245">
    <property type="protein sequence ID" value="CAI96717.1"/>
    <property type="molecule type" value="Genomic_DNA"/>
</dbReference>
<name>Q4VZU4_ANOGA</name>
<reference evidence="2" key="1">
    <citation type="journal article" date="2005" name="Mol. Biol. Evol.">
        <title>The origin and evolution of mosquito APE retroposons.</title>
        <authorList>
            <person name="Crainey J.L."/>
            <person name="Garvey C.F."/>
            <person name="Malcolm C.A."/>
        </authorList>
    </citation>
    <scope>NUCLEOTIDE SEQUENCE</scope>
</reference>
<organism evidence="2">
    <name type="scientific">Anopheles gambiae</name>
    <name type="common">African malaria mosquito</name>
    <dbReference type="NCBI Taxonomy" id="7165"/>
    <lineage>
        <taxon>Eukaryota</taxon>
        <taxon>Metazoa</taxon>
        <taxon>Ecdysozoa</taxon>
        <taxon>Arthropoda</taxon>
        <taxon>Hexapoda</taxon>
        <taxon>Insecta</taxon>
        <taxon>Pterygota</taxon>
        <taxon>Neoptera</taxon>
        <taxon>Endopterygota</taxon>
        <taxon>Diptera</taxon>
        <taxon>Nematocera</taxon>
        <taxon>Culicoidea</taxon>
        <taxon>Culicidae</taxon>
        <taxon>Anophelinae</taxon>
        <taxon>Anopheles</taxon>
    </lineage>
</organism>
<dbReference type="SUPFAM" id="SSF56672">
    <property type="entry name" value="DNA/RNA polymerases"/>
    <property type="match status" value="1"/>
</dbReference>
<dbReference type="InterPro" id="IPR000477">
    <property type="entry name" value="RT_dom"/>
</dbReference>